<protein>
    <submittedName>
        <fullName evidence="1">Uncharacterized protein</fullName>
    </submittedName>
</protein>
<dbReference type="OrthoDB" id="5849438at2759"/>
<gene>
    <name evidence="1" type="ORF">NAV_LOCUS5236</name>
</gene>
<name>A0A498SAG9_ACAVI</name>
<organism evidence="1 2">
    <name type="scientific">Acanthocheilonema viteae</name>
    <name type="common">Filarial nematode worm</name>
    <name type="synonym">Dipetalonema viteae</name>
    <dbReference type="NCBI Taxonomy" id="6277"/>
    <lineage>
        <taxon>Eukaryota</taxon>
        <taxon>Metazoa</taxon>
        <taxon>Ecdysozoa</taxon>
        <taxon>Nematoda</taxon>
        <taxon>Chromadorea</taxon>
        <taxon>Rhabditida</taxon>
        <taxon>Spirurina</taxon>
        <taxon>Spiruromorpha</taxon>
        <taxon>Filarioidea</taxon>
        <taxon>Onchocercidae</taxon>
        <taxon>Acanthocheilonema</taxon>
    </lineage>
</organism>
<dbReference type="EMBL" id="UPTC01000877">
    <property type="protein sequence ID" value="VBB30445.1"/>
    <property type="molecule type" value="Genomic_DNA"/>
</dbReference>
<reference evidence="1 2" key="1">
    <citation type="submission" date="2018-08" db="EMBL/GenBank/DDBJ databases">
        <authorList>
            <person name="Laetsch R D."/>
            <person name="Stevens L."/>
            <person name="Kumar S."/>
            <person name="Blaxter L. M."/>
        </authorList>
    </citation>
    <scope>NUCLEOTIDE SEQUENCE [LARGE SCALE GENOMIC DNA]</scope>
</reference>
<evidence type="ECO:0000313" key="2">
    <source>
        <dbReference type="Proteomes" id="UP000276991"/>
    </source>
</evidence>
<keyword evidence="2" id="KW-1185">Reference proteome</keyword>
<dbReference type="Proteomes" id="UP000276991">
    <property type="component" value="Unassembled WGS sequence"/>
</dbReference>
<accession>A0A498SAG9</accession>
<evidence type="ECO:0000313" key="1">
    <source>
        <dbReference type="EMBL" id="VBB30445.1"/>
    </source>
</evidence>
<dbReference type="AlphaFoldDB" id="A0A498SAG9"/>
<proteinExistence type="predicted"/>
<sequence length="114" mass="13348">MRGMSRYDGVNRGQKHRPMSQGYIYTIKPLEGREFMQRNFVTLPQKASKYNNRAISLNERFSIVERGYLLVPELGSTKHDFRRNVYLIPRVPTISNEKKQQKISSNAVKTKTEK</sequence>